<feature type="transmembrane region" description="Helical" evidence="2">
    <location>
        <begin position="209"/>
        <end position="231"/>
    </location>
</feature>
<evidence type="ECO:0000313" key="3">
    <source>
        <dbReference type="Proteomes" id="UP000515121"/>
    </source>
</evidence>
<dbReference type="PANTHER" id="PTHR37233">
    <property type="entry name" value="TRANSMEMBRANE PROTEIN"/>
    <property type="match status" value="1"/>
</dbReference>
<accession>A0A6P6AJE2</accession>
<keyword evidence="2" id="KW-0812">Transmembrane</keyword>
<reference evidence="4" key="1">
    <citation type="submission" date="2025-08" db="UniProtKB">
        <authorList>
            <consortium name="RefSeq"/>
        </authorList>
    </citation>
    <scope>IDENTIFICATION</scope>
    <source>
        <tissue evidence="4">Fruit stalk</tissue>
    </source>
</reference>
<evidence type="ECO:0000256" key="2">
    <source>
        <dbReference type="SAM" id="Phobius"/>
    </source>
</evidence>
<name>A0A6P6AJE2_DURZI</name>
<feature type="region of interest" description="Disordered" evidence="1">
    <location>
        <begin position="168"/>
        <end position="189"/>
    </location>
</feature>
<keyword evidence="2" id="KW-0472">Membrane</keyword>
<evidence type="ECO:0000256" key="1">
    <source>
        <dbReference type="SAM" id="MobiDB-lite"/>
    </source>
</evidence>
<feature type="compositionally biased region" description="Polar residues" evidence="1">
    <location>
        <begin position="78"/>
        <end position="113"/>
    </location>
</feature>
<protein>
    <submittedName>
        <fullName evidence="4">Uncharacterized protein LOC111310105</fullName>
    </submittedName>
</protein>
<sequence length="241" mass="26401">MAISLNSVFGFNFKYVSRSTVGVSALKANPITPPLQMYGSGGRIQQKRWGLCLSLADSDRLAMNIKGSGDAERLVSDDQVSAVNSPSLDSDSNVDNESRSQTSEASNGSMVSSNLKQEAFSSPNLESTTKKAPLTAKERLRAARVLSRYAESKPSKSEMGSKVLDAMRESDKGKKRSRLPEAPTNLFDDSKRGLPKQGLTFQFPGGNDLFIIIFSFVFISTVMFTTTYIVWKVGAIHFNEY</sequence>
<feature type="region of interest" description="Disordered" evidence="1">
    <location>
        <begin position="76"/>
        <end position="113"/>
    </location>
</feature>
<keyword evidence="2" id="KW-1133">Transmembrane helix</keyword>
<gene>
    <name evidence="4" type="primary">LOC111310105</name>
</gene>
<evidence type="ECO:0000313" key="4">
    <source>
        <dbReference type="RefSeq" id="XP_022764979.1"/>
    </source>
</evidence>
<organism evidence="3 4">
    <name type="scientific">Durio zibethinus</name>
    <name type="common">Durian</name>
    <dbReference type="NCBI Taxonomy" id="66656"/>
    <lineage>
        <taxon>Eukaryota</taxon>
        <taxon>Viridiplantae</taxon>
        <taxon>Streptophyta</taxon>
        <taxon>Embryophyta</taxon>
        <taxon>Tracheophyta</taxon>
        <taxon>Spermatophyta</taxon>
        <taxon>Magnoliopsida</taxon>
        <taxon>eudicotyledons</taxon>
        <taxon>Gunneridae</taxon>
        <taxon>Pentapetalae</taxon>
        <taxon>rosids</taxon>
        <taxon>malvids</taxon>
        <taxon>Malvales</taxon>
        <taxon>Malvaceae</taxon>
        <taxon>Helicteroideae</taxon>
        <taxon>Durio</taxon>
    </lineage>
</organism>
<dbReference type="KEGG" id="dzi:111310105"/>
<dbReference type="GeneID" id="111310105"/>
<proteinExistence type="predicted"/>
<keyword evidence="3" id="KW-1185">Reference proteome</keyword>
<dbReference type="GO" id="GO:0009535">
    <property type="term" value="C:chloroplast thylakoid membrane"/>
    <property type="evidence" value="ECO:0007669"/>
    <property type="project" value="TreeGrafter"/>
</dbReference>
<dbReference type="Proteomes" id="UP000515121">
    <property type="component" value="Unplaced"/>
</dbReference>
<dbReference type="PANTHER" id="PTHR37233:SF2">
    <property type="entry name" value="TRANSMEMBRANE PROTEIN"/>
    <property type="match status" value="1"/>
</dbReference>
<dbReference type="AlphaFoldDB" id="A0A6P6AJE2"/>
<dbReference type="RefSeq" id="XP_022764979.1">
    <property type="nucleotide sequence ID" value="XM_022909244.1"/>
</dbReference>
<dbReference type="OrthoDB" id="1938146at2759"/>